<comment type="caution">
    <text evidence="3">The sequence shown here is derived from an EMBL/GenBank/DDBJ whole genome shotgun (WGS) entry which is preliminary data.</text>
</comment>
<keyword evidence="4" id="KW-1185">Reference proteome</keyword>
<dbReference type="PANTHER" id="PTHR12300:SF117">
    <property type="entry name" value="LP05237P-RELATED"/>
    <property type="match status" value="1"/>
</dbReference>
<dbReference type="GO" id="GO:0005881">
    <property type="term" value="C:cytoplasmic microtubule"/>
    <property type="evidence" value="ECO:0007669"/>
    <property type="project" value="TreeGrafter"/>
</dbReference>
<dbReference type="Proteomes" id="UP000663879">
    <property type="component" value="Unassembled WGS sequence"/>
</dbReference>
<dbReference type="EMBL" id="CAJNOC010001896">
    <property type="protein sequence ID" value="CAF0899117.1"/>
    <property type="molecule type" value="Genomic_DNA"/>
</dbReference>
<name>A0A813ZIA1_9BILA</name>
<feature type="region of interest" description="Disordered" evidence="2">
    <location>
        <begin position="251"/>
        <end position="309"/>
    </location>
</feature>
<feature type="compositionally biased region" description="Polar residues" evidence="2">
    <location>
        <begin position="260"/>
        <end position="272"/>
    </location>
</feature>
<keyword evidence="1" id="KW-1133">Transmembrane helix</keyword>
<keyword evidence="1" id="KW-0472">Membrane</keyword>
<dbReference type="GO" id="GO:0005789">
    <property type="term" value="C:endoplasmic reticulum membrane"/>
    <property type="evidence" value="ECO:0007669"/>
    <property type="project" value="TreeGrafter"/>
</dbReference>
<dbReference type="GO" id="GO:0071786">
    <property type="term" value="P:endoplasmic reticulum tubular network organization"/>
    <property type="evidence" value="ECO:0007669"/>
    <property type="project" value="TreeGrafter"/>
</dbReference>
<evidence type="ECO:0000256" key="1">
    <source>
        <dbReference type="RuleBase" id="RU362006"/>
    </source>
</evidence>
<dbReference type="AlphaFoldDB" id="A0A813ZIA1"/>
<comment type="similarity">
    <text evidence="1">Belongs to the DP1 family.</text>
</comment>
<sequence length="309" mass="35532">MVSALLSRCLILVLGTLFPAYRSYKAIKNKDVREHVKWMMYWIVFALFTSLETFSDIFFSWFPFYYEIKILFILWVLSPATRGSSLLYKKVVHPLLASREKEIDELIEKTKQQGYTTFLQLFSSGFQYASNIFVNSALKGQSFLGNQLKKSLSMSDVYEERQTIINNQQDQNGYFRKKHETINEEETEESENEHEAQRFRSMSTRGIGMTTYESQYGSVKSRPVRKASASNVQANVKDFEIIDDEMIETKKPVGRRRASSRQLAESTSNYKSNEAAHYGTITRAKTQSTKTKATLASSSSLPAQYDNDS</sequence>
<comment type="caution">
    <text evidence="1">Lacks conserved residue(s) required for the propagation of feature annotation.</text>
</comment>
<evidence type="ECO:0000256" key="2">
    <source>
        <dbReference type="SAM" id="MobiDB-lite"/>
    </source>
</evidence>
<proteinExistence type="inferred from homology"/>
<evidence type="ECO:0000313" key="4">
    <source>
        <dbReference type="Proteomes" id="UP000663879"/>
    </source>
</evidence>
<reference evidence="3" key="1">
    <citation type="submission" date="2021-02" db="EMBL/GenBank/DDBJ databases">
        <authorList>
            <person name="Nowell W R."/>
        </authorList>
    </citation>
    <scope>NUCLEOTIDE SEQUENCE</scope>
    <source>
        <strain evidence="3">Ploen Becks lab</strain>
    </source>
</reference>
<protein>
    <recommendedName>
        <fullName evidence="1">Receptor expression-enhancing protein</fullName>
    </recommendedName>
</protein>
<organism evidence="3 4">
    <name type="scientific">Brachionus calyciflorus</name>
    <dbReference type="NCBI Taxonomy" id="104777"/>
    <lineage>
        <taxon>Eukaryota</taxon>
        <taxon>Metazoa</taxon>
        <taxon>Spiralia</taxon>
        <taxon>Gnathifera</taxon>
        <taxon>Rotifera</taxon>
        <taxon>Eurotatoria</taxon>
        <taxon>Monogononta</taxon>
        <taxon>Pseudotrocha</taxon>
        <taxon>Ploima</taxon>
        <taxon>Brachionidae</taxon>
        <taxon>Brachionus</taxon>
    </lineage>
</organism>
<accession>A0A813ZIA1</accession>
<comment type="subcellular location">
    <subcellularLocation>
        <location evidence="1">Membrane</location>
        <topology evidence="1">Multi-pass membrane protein</topology>
    </subcellularLocation>
</comment>
<dbReference type="PANTHER" id="PTHR12300">
    <property type="entry name" value="HVA22-LIKE PROTEINS"/>
    <property type="match status" value="1"/>
</dbReference>
<keyword evidence="1" id="KW-0812">Transmembrane</keyword>
<gene>
    <name evidence="3" type="ORF">OXX778_LOCUS11307</name>
</gene>
<dbReference type="Pfam" id="PF03134">
    <property type="entry name" value="TB2_DP1_HVA22"/>
    <property type="match status" value="1"/>
</dbReference>
<dbReference type="OrthoDB" id="10009287at2759"/>
<dbReference type="InterPro" id="IPR004345">
    <property type="entry name" value="TB2_DP1_HVA22"/>
</dbReference>
<evidence type="ECO:0000313" key="3">
    <source>
        <dbReference type="EMBL" id="CAF0899117.1"/>
    </source>
</evidence>
<feature type="transmembrane region" description="Helical" evidence="1">
    <location>
        <begin position="38"/>
        <end position="62"/>
    </location>
</feature>
<feature type="compositionally biased region" description="Low complexity" evidence="2">
    <location>
        <begin position="282"/>
        <end position="300"/>
    </location>
</feature>
<dbReference type="GO" id="GO:0071782">
    <property type="term" value="C:endoplasmic reticulum tubular network"/>
    <property type="evidence" value="ECO:0007669"/>
    <property type="project" value="TreeGrafter"/>
</dbReference>
<dbReference type="GO" id="GO:0008017">
    <property type="term" value="F:microtubule binding"/>
    <property type="evidence" value="ECO:0007669"/>
    <property type="project" value="TreeGrafter"/>
</dbReference>